<dbReference type="AlphaFoldDB" id="A0A6N9NMD8"/>
<dbReference type="InterPro" id="IPR015422">
    <property type="entry name" value="PyrdxlP-dep_Trfase_small"/>
</dbReference>
<organism evidence="5 6">
    <name type="scientific">Acidiluteibacter ferrifornacis</name>
    <dbReference type="NCBI Taxonomy" id="2692424"/>
    <lineage>
        <taxon>Bacteria</taxon>
        <taxon>Pseudomonadati</taxon>
        <taxon>Bacteroidota</taxon>
        <taxon>Flavobacteriia</taxon>
        <taxon>Flavobacteriales</taxon>
        <taxon>Cryomorphaceae</taxon>
        <taxon>Acidiluteibacter</taxon>
    </lineage>
</organism>
<dbReference type="CDD" id="cd00614">
    <property type="entry name" value="CGS_like"/>
    <property type="match status" value="1"/>
</dbReference>
<evidence type="ECO:0000256" key="2">
    <source>
        <dbReference type="ARBA" id="ARBA00022898"/>
    </source>
</evidence>
<comment type="cofactor">
    <cofactor evidence="1 4">
        <name>pyridoxal 5'-phosphate</name>
        <dbReference type="ChEBI" id="CHEBI:597326"/>
    </cofactor>
</comment>
<dbReference type="InterPro" id="IPR015421">
    <property type="entry name" value="PyrdxlP-dep_Trfase_major"/>
</dbReference>
<feature type="modified residue" description="N6-(pyridoxal phosphate)lysine" evidence="3">
    <location>
        <position position="200"/>
    </location>
</feature>
<sequence length="383" mass="42422">MKLPKLIQTATKCVHSGTQIDENQGGVNTPIHTSTAFKYLEDYEMKYPRMANTSNQIAVVDKINALEGAEKGLVFSSGLGAIAAGLMGLLEPGDHILVQSDIYGGTAHFMHHQLERIGVTISFVDFSDYTEMEKALTAKTKLIYIETPSNPLMKLTDIAMVADFANKHQLISFADNTFATPLFQQPLNLGIDMVMHSGTKYFSGHSDIIFGYLGGKTSLINEIKTAQVDFGSTLDARLCYEIERSMKTLHLRVERAAENAMELAVWLENNSSVEKVYYPGLPSHPQYELAKKQMNGGFGAMMSFRLKPNIDPILFQKKLNIICPAVSLGGVESLIGSPYLTSHKSISQEERDHMGISNQDVRFSVGIEAYEDLKKDIEQALKQ</sequence>
<reference evidence="5 6" key="1">
    <citation type="submission" date="2019-12" db="EMBL/GenBank/DDBJ databases">
        <authorList>
            <person name="Zhao J."/>
        </authorList>
    </citation>
    <scope>NUCLEOTIDE SEQUENCE [LARGE SCALE GENOMIC DNA]</scope>
    <source>
        <strain evidence="5 6">S-15</strain>
    </source>
</reference>
<evidence type="ECO:0000256" key="4">
    <source>
        <dbReference type="RuleBase" id="RU362118"/>
    </source>
</evidence>
<dbReference type="GO" id="GO:0019346">
    <property type="term" value="P:transsulfuration"/>
    <property type="evidence" value="ECO:0007669"/>
    <property type="project" value="InterPro"/>
</dbReference>
<dbReference type="SUPFAM" id="SSF53383">
    <property type="entry name" value="PLP-dependent transferases"/>
    <property type="match status" value="1"/>
</dbReference>
<protein>
    <submittedName>
        <fullName evidence="5">Aminotransferase class I/II-fold pyridoxal phosphate-dependent enzyme</fullName>
    </submittedName>
</protein>
<evidence type="ECO:0000256" key="3">
    <source>
        <dbReference type="PIRSR" id="PIRSR001434-2"/>
    </source>
</evidence>
<dbReference type="PANTHER" id="PTHR11808">
    <property type="entry name" value="TRANS-SULFURATION ENZYME FAMILY MEMBER"/>
    <property type="match status" value="1"/>
</dbReference>
<dbReference type="Gene3D" id="3.40.640.10">
    <property type="entry name" value="Type I PLP-dependent aspartate aminotransferase-like (Major domain)"/>
    <property type="match status" value="1"/>
</dbReference>
<dbReference type="Proteomes" id="UP000470771">
    <property type="component" value="Unassembled WGS sequence"/>
</dbReference>
<dbReference type="PROSITE" id="PS00868">
    <property type="entry name" value="CYS_MET_METAB_PP"/>
    <property type="match status" value="1"/>
</dbReference>
<dbReference type="InterPro" id="IPR015424">
    <property type="entry name" value="PyrdxlP-dep_Trfase"/>
</dbReference>
<dbReference type="InterPro" id="IPR000277">
    <property type="entry name" value="Cys/Met-Metab_PyrdxlP-dep_enz"/>
</dbReference>
<dbReference type="GO" id="GO:0016846">
    <property type="term" value="F:carbon-sulfur lyase activity"/>
    <property type="evidence" value="ECO:0007669"/>
    <property type="project" value="TreeGrafter"/>
</dbReference>
<dbReference type="InterPro" id="IPR054542">
    <property type="entry name" value="Cys_met_metab_PP"/>
</dbReference>
<proteinExistence type="inferred from homology"/>
<comment type="caution">
    <text evidence="5">The sequence shown here is derived from an EMBL/GenBank/DDBJ whole genome shotgun (WGS) entry which is preliminary data.</text>
</comment>
<evidence type="ECO:0000256" key="1">
    <source>
        <dbReference type="ARBA" id="ARBA00001933"/>
    </source>
</evidence>
<keyword evidence="2 3" id="KW-0663">Pyridoxal phosphate</keyword>
<keyword evidence="6" id="KW-1185">Reference proteome</keyword>
<dbReference type="EMBL" id="WWNE01000007">
    <property type="protein sequence ID" value="NBG66390.1"/>
    <property type="molecule type" value="Genomic_DNA"/>
</dbReference>
<dbReference type="FunFam" id="3.40.640.10:FF:000046">
    <property type="entry name" value="Cystathionine gamma-lyase"/>
    <property type="match status" value="1"/>
</dbReference>
<evidence type="ECO:0000313" key="5">
    <source>
        <dbReference type="EMBL" id="NBG66390.1"/>
    </source>
</evidence>
<dbReference type="GO" id="GO:0030170">
    <property type="term" value="F:pyridoxal phosphate binding"/>
    <property type="evidence" value="ECO:0007669"/>
    <property type="project" value="InterPro"/>
</dbReference>
<dbReference type="GO" id="GO:0008483">
    <property type="term" value="F:transaminase activity"/>
    <property type="evidence" value="ECO:0007669"/>
    <property type="project" value="UniProtKB-KW"/>
</dbReference>
<gene>
    <name evidence="5" type="ORF">GQN54_09700</name>
</gene>
<dbReference type="PIRSF" id="PIRSF001434">
    <property type="entry name" value="CGS"/>
    <property type="match status" value="1"/>
</dbReference>
<dbReference type="Pfam" id="PF01053">
    <property type="entry name" value="Cys_Met_Meta_PP"/>
    <property type="match status" value="1"/>
</dbReference>
<dbReference type="RefSeq" id="WP_160633341.1">
    <property type="nucleotide sequence ID" value="NZ_WWNE01000007.1"/>
</dbReference>
<keyword evidence="5" id="KW-0032">Aminotransferase</keyword>
<dbReference type="Gene3D" id="3.90.1150.10">
    <property type="entry name" value="Aspartate Aminotransferase, domain 1"/>
    <property type="match status" value="1"/>
</dbReference>
<keyword evidence="5" id="KW-0808">Transferase</keyword>
<accession>A0A6N9NMD8</accession>
<dbReference type="GO" id="GO:0005737">
    <property type="term" value="C:cytoplasm"/>
    <property type="evidence" value="ECO:0007669"/>
    <property type="project" value="TreeGrafter"/>
</dbReference>
<name>A0A6N9NMD8_9FLAO</name>
<comment type="similarity">
    <text evidence="4">Belongs to the trans-sulfuration enzymes family.</text>
</comment>
<evidence type="ECO:0000313" key="6">
    <source>
        <dbReference type="Proteomes" id="UP000470771"/>
    </source>
</evidence>